<keyword evidence="3" id="KW-1185">Reference proteome</keyword>
<accession>F2SA33</accession>
<dbReference type="AlphaFoldDB" id="F2SA33"/>
<name>F2SA33_TRIT1</name>
<proteinExistence type="predicted"/>
<keyword evidence="1" id="KW-0732">Signal</keyword>
<evidence type="ECO:0000313" key="2">
    <source>
        <dbReference type="EMBL" id="EGE00433.1"/>
    </source>
</evidence>
<dbReference type="Proteomes" id="UP000009172">
    <property type="component" value="Unassembled WGS sequence"/>
</dbReference>
<dbReference type="Pfam" id="PF19287">
    <property type="entry name" value="DUF5910"/>
    <property type="match status" value="1"/>
</dbReference>
<gene>
    <name evidence="2" type="ORF">TESG_07777</name>
</gene>
<dbReference type="InterPro" id="IPR045564">
    <property type="entry name" value="DUF5910"/>
</dbReference>
<dbReference type="EMBL" id="GG698539">
    <property type="protein sequence ID" value="EGE00433.1"/>
    <property type="molecule type" value="Genomic_DNA"/>
</dbReference>
<feature type="chain" id="PRO_5003285962" evidence="1">
    <location>
        <begin position="21"/>
        <end position="124"/>
    </location>
</feature>
<reference evidence="3" key="1">
    <citation type="journal article" date="2012" name="MBio">
        <title>Comparative genome analysis of Trichophyton rubrum and related dermatophytes reveals candidate genes involved in infection.</title>
        <authorList>
            <person name="Martinez D.A."/>
            <person name="Oliver B.G."/>
            <person name="Graeser Y."/>
            <person name="Goldberg J.M."/>
            <person name="Li W."/>
            <person name="Martinez-Rossi N.M."/>
            <person name="Monod M."/>
            <person name="Shelest E."/>
            <person name="Barton R.C."/>
            <person name="Birch E."/>
            <person name="Brakhage A.A."/>
            <person name="Chen Z."/>
            <person name="Gurr S.J."/>
            <person name="Heiman D."/>
            <person name="Heitman J."/>
            <person name="Kosti I."/>
            <person name="Rossi A."/>
            <person name="Saif S."/>
            <person name="Samalova M."/>
            <person name="Saunders C.W."/>
            <person name="Shea T."/>
            <person name="Summerbell R.C."/>
            <person name="Xu J."/>
            <person name="Young S."/>
            <person name="Zeng Q."/>
            <person name="Birren B.W."/>
            <person name="Cuomo C.A."/>
            <person name="White T.C."/>
        </authorList>
    </citation>
    <scope>NUCLEOTIDE SEQUENCE [LARGE SCALE GENOMIC DNA]</scope>
    <source>
        <strain evidence="3">CBS 112818</strain>
    </source>
</reference>
<evidence type="ECO:0000256" key="1">
    <source>
        <dbReference type="SAM" id="SignalP"/>
    </source>
</evidence>
<evidence type="ECO:0000313" key="3">
    <source>
        <dbReference type="Proteomes" id="UP000009172"/>
    </source>
</evidence>
<feature type="signal peptide" evidence="1">
    <location>
        <begin position="1"/>
        <end position="20"/>
    </location>
</feature>
<dbReference type="HOGENOM" id="CLU_091777_1_1_1"/>
<protein>
    <submittedName>
        <fullName evidence="2">Uncharacterized protein</fullName>
    </submittedName>
</protein>
<organism evidence="2 3">
    <name type="scientific">Trichophyton tonsurans (strain CBS 112818)</name>
    <name type="common">Scalp ringworm fungus</name>
    <dbReference type="NCBI Taxonomy" id="647933"/>
    <lineage>
        <taxon>Eukaryota</taxon>
        <taxon>Fungi</taxon>
        <taxon>Dikarya</taxon>
        <taxon>Ascomycota</taxon>
        <taxon>Pezizomycotina</taxon>
        <taxon>Eurotiomycetes</taxon>
        <taxon>Eurotiomycetidae</taxon>
        <taxon>Onygenales</taxon>
        <taxon>Arthrodermataceae</taxon>
        <taxon>Trichophyton</taxon>
    </lineage>
</organism>
<sequence length="124" mass="13997">MLPISKLMVLALAWIGGTITFSTQAGDIIGYRTVHDKQAAHYEAAGTLTFDENQHEIQLGKGVYLTARGGYWRKGHEYSYCAVFVNTAQLSAVPKAWVPEKHGRSRLWWNQINISRYIRSLDKG</sequence>